<protein>
    <submittedName>
        <fullName evidence="1 4">Uncharacterized protein</fullName>
    </submittedName>
</protein>
<evidence type="ECO:0000313" key="5">
    <source>
        <dbReference type="Proteomes" id="UP000004995"/>
    </source>
</evidence>
<dbReference type="HOGENOM" id="CLU_2531741_0_0_1"/>
<reference evidence="1 5" key="1">
    <citation type="journal article" date="2012" name="Nat. Biotechnol.">
        <title>Reference genome sequence of the model plant Setaria.</title>
        <authorList>
            <person name="Bennetzen J.L."/>
            <person name="Schmutz J."/>
            <person name="Wang H."/>
            <person name="Percifield R."/>
            <person name="Hawkins J."/>
            <person name="Pontaroli A.C."/>
            <person name="Estep M."/>
            <person name="Feng L."/>
            <person name="Vaughn J.N."/>
            <person name="Grimwood J."/>
            <person name="Jenkins J."/>
            <person name="Barry K."/>
            <person name="Lindquist E."/>
            <person name="Hellsten U."/>
            <person name="Deshpande S."/>
            <person name="Wang X."/>
            <person name="Wu X."/>
            <person name="Mitros T."/>
            <person name="Triplett J."/>
            <person name="Yang X."/>
            <person name="Ye C.Y."/>
            <person name="Mauro-Herrera M."/>
            <person name="Wang L."/>
            <person name="Li P."/>
            <person name="Sharma M."/>
            <person name="Sharma R."/>
            <person name="Ronald P.C."/>
            <person name="Panaud O."/>
            <person name="Kellogg E.A."/>
            <person name="Brutnell T.P."/>
            <person name="Doust A.N."/>
            <person name="Tuskan G.A."/>
            <person name="Rokhsar D."/>
            <person name="Devos K.M."/>
        </authorList>
    </citation>
    <scope>NUCLEOTIDE SEQUENCE [LARGE SCALE GENOMIC DNA]</scope>
    <source>
        <strain evidence="5">cv. Yugu1</strain>
        <strain evidence="1">Yugu1</strain>
    </source>
</reference>
<name>K4APK7_SETIT</name>
<proteinExistence type="predicted"/>
<sequence>MVKSKEERRAKRQIFKAKLKNFTRHACKVTACTMTGAKIGALILDPVVCTLLGFSYGVISVLKDDVTGDVGPTVLDVVLPSGQN</sequence>
<evidence type="ECO:0000313" key="3">
    <source>
        <dbReference type="EMBL" id="RCV04876.1"/>
    </source>
</evidence>
<dbReference type="Gramene" id="KQL28128">
    <property type="protein sequence ID" value="KQL28128"/>
    <property type="gene ID" value="SETIT_018883mg"/>
</dbReference>
<dbReference type="Proteomes" id="UP000004995">
    <property type="component" value="Unassembled WGS sequence"/>
</dbReference>
<accession>K4APK7</accession>
<dbReference type="OMA" id="FTRHACK"/>
<reference evidence="4" key="3">
    <citation type="submission" date="2018-08" db="UniProtKB">
        <authorList>
            <consortium name="EnsemblPlants"/>
        </authorList>
    </citation>
    <scope>IDENTIFICATION</scope>
    <source>
        <strain evidence="4">Yugu1</strain>
    </source>
</reference>
<dbReference type="EMBL" id="CM003528">
    <property type="protein sequence ID" value="RCV04875.1"/>
    <property type="molecule type" value="Genomic_DNA"/>
</dbReference>
<dbReference type="EMBL" id="CM003528">
    <property type="protein sequence ID" value="RCV04876.1"/>
    <property type="molecule type" value="Genomic_DNA"/>
</dbReference>
<evidence type="ECO:0000313" key="2">
    <source>
        <dbReference type="EMBL" id="RCV04875.1"/>
    </source>
</evidence>
<organism evidence="4 5">
    <name type="scientific">Setaria italica</name>
    <name type="common">Foxtail millet</name>
    <name type="synonym">Panicum italicum</name>
    <dbReference type="NCBI Taxonomy" id="4555"/>
    <lineage>
        <taxon>Eukaryota</taxon>
        <taxon>Viridiplantae</taxon>
        <taxon>Streptophyta</taxon>
        <taxon>Embryophyta</taxon>
        <taxon>Tracheophyta</taxon>
        <taxon>Spermatophyta</taxon>
        <taxon>Magnoliopsida</taxon>
        <taxon>Liliopsida</taxon>
        <taxon>Poales</taxon>
        <taxon>Poaceae</taxon>
        <taxon>PACMAD clade</taxon>
        <taxon>Panicoideae</taxon>
        <taxon>Panicodae</taxon>
        <taxon>Paniceae</taxon>
        <taxon>Cenchrinae</taxon>
        <taxon>Setaria</taxon>
    </lineage>
</organism>
<dbReference type="EMBL" id="AGNK02000045">
    <property type="status" value="NOT_ANNOTATED_CDS"/>
    <property type="molecule type" value="Genomic_DNA"/>
</dbReference>
<dbReference type="EnsemblPlants" id="KQK85130">
    <property type="protein sequence ID" value="KQK85130"/>
    <property type="gene ID" value="SETIT_040855mg"/>
</dbReference>
<evidence type="ECO:0000313" key="1">
    <source>
        <dbReference type="EMBL" id="RCU61743.1"/>
    </source>
</evidence>
<keyword evidence="5" id="KW-1185">Reference proteome</keyword>
<dbReference type="OrthoDB" id="706014at2759"/>
<dbReference type="EnsemblPlants" id="KQL28129">
    <property type="protein sequence ID" value="KQL28129"/>
    <property type="gene ID" value="SETIT_018884mg"/>
</dbReference>
<dbReference type="Gramene" id="KQL28129">
    <property type="protein sequence ID" value="KQL28129"/>
    <property type="gene ID" value="SETIT_018884mg"/>
</dbReference>
<reference evidence="1" key="2">
    <citation type="submission" date="2015-07" db="EMBL/GenBank/DDBJ databases">
        <authorList>
            <person name="Noorani M."/>
        </authorList>
    </citation>
    <scope>NUCLEOTIDE SEQUENCE</scope>
    <source>
        <strain evidence="1">Yugu1</strain>
    </source>
</reference>
<evidence type="ECO:0000313" key="4">
    <source>
        <dbReference type="EnsemblPlants" id="KQK85130"/>
    </source>
</evidence>
<dbReference type="Gramene" id="KQK85130">
    <property type="protein sequence ID" value="KQK85130"/>
    <property type="gene ID" value="SETIT_040855mg"/>
</dbReference>
<gene>
    <name evidence="2" type="ORF">SETIT_1G036400v2</name>
    <name evidence="3" type="ORF">SETIT_1G036500v2</name>
    <name evidence="1" type="ORF">SETIT_J030400v2</name>
</gene>
<dbReference type="EMBL" id="KQ475590">
    <property type="protein sequence ID" value="RCU61743.1"/>
    <property type="molecule type" value="Genomic_DNA"/>
</dbReference>
<dbReference type="EnsemblPlants" id="KQL28128">
    <property type="protein sequence ID" value="KQL28128"/>
    <property type="gene ID" value="SETIT_018883mg"/>
</dbReference>
<dbReference type="AlphaFoldDB" id="K4APK7"/>